<evidence type="ECO:0000313" key="2">
    <source>
        <dbReference type="EMBL" id="TCV02958.1"/>
    </source>
</evidence>
<name>A0A4R3VGT4_9BURK</name>
<evidence type="ECO:0000256" key="1">
    <source>
        <dbReference type="SAM" id="Phobius"/>
    </source>
</evidence>
<keyword evidence="1" id="KW-1133">Transmembrane helix</keyword>
<feature type="transmembrane region" description="Helical" evidence="1">
    <location>
        <begin position="29"/>
        <end position="49"/>
    </location>
</feature>
<dbReference type="EMBL" id="SMBX01000001">
    <property type="protein sequence ID" value="TCV02958.1"/>
    <property type="molecule type" value="Genomic_DNA"/>
</dbReference>
<dbReference type="AlphaFoldDB" id="A0A4R3VGT4"/>
<gene>
    <name evidence="2" type="ORF">EV686_101418</name>
</gene>
<proteinExistence type="predicted"/>
<feature type="transmembrane region" description="Helical" evidence="1">
    <location>
        <begin position="7"/>
        <end position="23"/>
    </location>
</feature>
<keyword evidence="1" id="KW-0472">Membrane</keyword>
<protein>
    <submittedName>
        <fullName evidence="2">Uncharacterized protein</fullName>
    </submittedName>
</protein>
<organism evidence="2 3">
    <name type="scientific">Paracandidimonas soli</name>
    <dbReference type="NCBI Taxonomy" id="1917182"/>
    <lineage>
        <taxon>Bacteria</taxon>
        <taxon>Pseudomonadati</taxon>
        <taxon>Pseudomonadota</taxon>
        <taxon>Betaproteobacteria</taxon>
        <taxon>Burkholderiales</taxon>
        <taxon>Alcaligenaceae</taxon>
        <taxon>Paracandidimonas</taxon>
    </lineage>
</organism>
<comment type="caution">
    <text evidence="2">The sequence shown here is derived from an EMBL/GenBank/DDBJ whole genome shotgun (WGS) entry which is preliminary data.</text>
</comment>
<dbReference type="Proteomes" id="UP000294692">
    <property type="component" value="Unassembled WGS sequence"/>
</dbReference>
<reference evidence="2 3" key="1">
    <citation type="submission" date="2019-03" db="EMBL/GenBank/DDBJ databases">
        <title>Genomic Encyclopedia of Type Strains, Phase IV (KMG-IV): sequencing the most valuable type-strain genomes for metagenomic binning, comparative biology and taxonomic classification.</title>
        <authorList>
            <person name="Goeker M."/>
        </authorList>
    </citation>
    <scope>NUCLEOTIDE SEQUENCE [LARGE SCALE GENOMIC DNA]</scope>
    <source>
        <strain evidence="2 3">DSM 100048</strain>
    </source>
</reference>
<sequence length="71" mass="8173">MKDLVRAPALLSLLLSIPLWFILDNFIVALIVALLISFLIAMCHSLLVLKRQSPDERDDPEHQDTRHRNEP</sequence>
<dbReference type="OrthoDB" id="8689684at2"/>
<keyword evidence="1" id="KW-0812">Transmembrane</keyword>
<evidence type="ECO:0000313" key="3">
    <source>
        <dbReference type="Proteomes" id="UP000294692"/>
    </source>
</evidence>
<keyword evidence="3" id="KW-1185">Reference proteome</keyword>
<accession>A0A4R3VGT4</accession>
<dbReference type="RefSeq" id="WP_132472952.1">
    <property type="nucleotide sequence ID" value="NZ_JBHRVM010000001.1"/>
</dbReference>